<gene>
    <name evidence="1" type="ORF">LCGC14_1553370</name>
</gene>
<accession>A0A0F9JAQ3</accession>
<reference evidence="1" key="1">
    <citation type="journal article" date="2015" name="Nature">
        <title>Complex archaea that bridge the gap between prokaryotes and eukaryotes.</title>
        <authorList>
            <person name="Spang A."/>
            <person name="Saw J.H."/>
            <person name="Jorgensen S.L."/>
            <person name="Zaremba-Niedzwiedzka K."/>
            <person name="Martijn J."/>
            <person name="Lind A.E."/>
            <person name="van Eijk R."/>
            <person name="Schleper C."/>
            <person name="Guy L."/>
            <person name="Ettema T.J."/>
        </authorList>
    </citation>
    <scope>NUCLEOTIDE SEQUENCE</scope>
</reference>
<protein>
    <submittedName>
        <fullName evidence="1">Uncharacterized protein</fullName>
    </submittedName>
</protein>
<dbReference type="AlphaFoldDB" id="A0A0F9JAQ3"/>
<name>A0A0F9JAQ3_9ZZZZ</name>
<proteinExistence type="predicted"/>
<comment type="caution">
    <text evidence="1">The sequence shown here is derived from an EMBL/GenBank/DDBJ whole genome shotgun (WGS) entry which is preliminary data.</text>
</comment>
<evidence type="ECO:0000313" key="1">
    <source>
        <dbReference type="EMBL" id="KKM54505.1"/>
    </source>
</evidence>
<organism evidence="1">
    <name type="scientific">marine sediment metagenome</name>
    <dbReference type="NCBI Taxonomy" id="412755"/>
    <lineage>
        <taxon>unclassified sequences</taxon>
        <taxon>metagenomes</taxon>
        <taxon>ecological metagenomes</taxon>
    </lineage>
</organism>
<sequence length="57" mass="6639">MSELEDLKKKAELNYSNFKQRKRELYQYAKENGFSPVEATLLSCKSKGAIDRLIAQR</sequence>
<dbReference type="EMBL" id="LAZR01011902">
    <property type="protein sequence ID" value="KKM54505.1"/>
    <property type="molecule type" value="Genomic_DNA"/>
</dbReference>